<comment type="caution">
    <text evidence="4">The sequence shown here is derived from an EMBL/GenBank/DDBJ whole genome shotgun (WGS) entry which is preliminary data.</text>
</comment>
<evidence type="ECO:0000313" key="5">
    <source>
        <dbReference type="Proteomes" id="UP001164929"/>
    </source>
</evidence>
<dbReference type="GO" id="GO:0033178">
    <property type="term" value="C:proton-transporting two-sector ATPase complex, catalytic domain"/>
    <property type="evidence" value="ECO:0007669"/>
    <property type="project" value="InterPro"/>
</dbReference>
<organism evidence="4 5">
    <name type="scientific">Populus alba x Populus x berolinensis</name>
    <dbReference type="NCBI Taxonomy" id="444605"/>
    <lineage>
        <taxon>Eukaryota</taxon>
        <taxon>Viridiplantae</taxon>
        <taxon>Streptophyta</taxon>
        <taxon>Embryophyta</taxon>
        <taxon>Tracheophyta</taxon>
        <taxon>Spermatophyta</taxon>
        <taxon>Magnoliopsida</taxon>
        <taxon>eudicotyledons</taxon>
        <taxon>Gunneridae</taxon>
        <taxon>Pentapetalae</taxon>
        <taxon>rosids</taxon>
        <taxon>fabids</taxon>
        <taxon>Malpighiales</taxon>
        <taxon>Salicaceae</taxon>
        <taxon>Saliceae</taxon>
        <taxon>Populus</taxon>
    </lineage>
</organism>
<name>A0AAD6Q019_9ROSI</name>
<evidence type="ECO:0000256" key="3">
    <source>
        <dbReference type="ARBA" id="ARBA00023065"/>
    </source>
</evidence>
<dbReference type="InterPro" id="IPR002842">
    <property type="entry name" value="ATPase_V1_Esu"/>
</dbReference>
<evidence type="ECO:0000313" key="4">
    <source>
        <dbReference type="EMBL" id="KAJ6973941.1"/>
    </source>
</evidence>
<evidence type="ECO:0000256" key="1">
    <source>
        <dbReference type="ARBA" id="ARBA00005901"/>
    </source>
</evidence>
<keyword evidence="3" id="KW-0406">Ion transport</keyword>
<sequence length="132" mass="15152">MVRFIRQEAEEKANEILVSAEEEFNIRSCNWLRQRRRRSGKSMSVKRSKFKFAKRLSIQCSLMPLGSKCSKLKMIWLIPMKDGAWKGAFLNVSQNQPSLQESSFSKEPHCSEFAQIEGALLSCYVAGKMTII</sequence>
<dbReference type="Pfam" id="PF01991">
    <property type="entry name" value="vATP-synt_E"/>
    <property type="match status" value="1"/>
</dbReference>
<protein>
    <submittedName>
        <fullName evidence="4">Uncharacterized protein</fullName>
    </submittedName>
</protein>
<gene>
    <name evidence="4" type="ORF">NC653_030090</name>
</gene>
<dbReference type="Gene3D" id="6.10.250.1620">
    <property type="match status" value="1"/>
</dbReference>
<accession>A0AAD6Q019</accession>
<proteinExistence type="inferred from homology"/>
<dbReference type="GO" id="GO:0046961">
    <property type="term" value="F:proton-transporting ATPase activity, rotational mechanism"/>
    <property type="evidence" value="ECO:0007669"/>
    <property type="project" value="InterPro"/>
</dbReference>
<comment type="similarity">
    <text evidence="1">Belongs to the V-ATPase E subunit family.</text>
</comment>
<dbReference type="Proteomes" id="UP001164929">
    <property type="component" value="Chromosome 13"/>
</dbReference>
<keyword evidence="2" id="KW-0813">Transport</keyword>
<dbReference type="AlphaFoldDB" id="A0AAD6Q019"/>
<reference evidence="4" key="1">
    <citation type="journal article" date="2023" name="Mol. Ecol. Resour.">
        <title>Chromosome-level genome assembly of a triploid poplar Populus alba 'Berolinensis'.</title>
        <authorList>
            <person name="Chen S."/>
            <person name="Yu Y."/>
            <person name="Wang X."/>
            <person name="Wang S."/>
            <person name="Zhang T."/>
            <person name="Zhou Y."/>
            <person name="He R."/>
            <person name="Meng N."/>
            <person name="Wang Y."/>
            <person name="Liu W."/>
            <person name="Liu Z."/>
            <person name="Liu J."/>
            <person name="Guo Q."/>
            <person name="Huang H."/>
            <person name="Sederoff R.R."/>
            <person name="Wang G."/>
            <person name="Qu G."/>
            <person name="Chen S."/>
        </authorList>
    </citation>
    <scope>NUCLEOTIDE SEQUENCE</scope>
    <source>
        <strain evidence="4">SC-2020</strain>
    </source>
</reference>
<keyword evidence="5" id="KW-1185">Reference proteome</keyword>
<evidence type="ECO:0000256" key="2">
    <source>
        <dbReference type="ARBA" id="ARBA00022448"/>
    </source>
</evidence>
<dbReference type="EMBL" id="JAQIZT010000013">
    <property type="protein sequence ID" value="KAJ6973941.1"/>
    <property type="molecule type" value="Genomic_DNA"/>
</dbReference>